<reference evidence="7" key="1">
    <citation type="submission" date="2025-08" db="UniProtKB">
        <authorList>
            <consortium name="RefSeq"/>
        </authorList>
    </citation>
    <scope>IDENTIFICATION</scope>
    <source>
        <tissue evidence="7">Testes</tissue>
    </source>
</reference>
<dbReference type="SMART" id="SM00130">
    <property type="entry name" value="KR"/>
    <property type="match status" value="2"/>
</dbReference>
<proteinExistence type="predicted"/>
<protein>
    <submittedName>
        <fullName evidence="7">Apolipoprotein(A)-like</fullName>
    </submittedName>
</protein>
<dbReference type="PROSITE" id="PS50070">
    <property type="entry name" value="KRINGLE_2"/>
    <property type="match status" value="2"/>
</dbReference>
<sequence>MAQKEKCSNFVVIGIVVAAIALVIAILVLVLVLVLRDTDNEFDITECYEEVDGSDYRGVVNTTRTGDECAKWTAQTPHYHSRTPENYPKTGLGDHNYCRNPDGDVGVWCYTTDPDTRWGYCDIGSPSDDCGGTTLEPTTVILGSTSAENPVYTTIATEHVSTPGIVTYKTTEASITTMGTTEESVTTKETTTMFVIDTDECFKEQYASDYRGTVNTTIHGKTCQKWSDQTPHSHTRTPANFPGAGLGNHNYCRNPDGEIQTWCYTTEPGTRWELCDVGYPFDNCVFTSDSPTFVPTIYYE</sequence>
<dbReference type="GeneID" id="100376999"/>
<dbReference type="InterPro" id="IPR000001">
    <property type="entry name" value="Kringle"/>
</dbReference>
<feature type="domain" description="Kringle" evidence="5">
    <location>
        <begin position="52"/>
        <end position="130"/>
    </location>
</feature>
<gene>
    <name evidence="7" type="primary">LOC100376999</name>
</gene>
<keyword evidence="6" id="KW-1185">Reference proteome</keyword>
<name>A0ABM0H146_SACKO</name>
<keyword evidence="4" id="KW-0472">Membrane</keyword>
<dbReference type="PRINTS" id="PR00018">
    <property type="entry name" value="KRINGLE"/>
</dbReference>
<dbReference type="Gene3D" id="2.40.20.10">
    <property type="entry name" value="Plasminogen Kringle 4"/>
    <property type="match status" value="2"/>
</dbReference>
<keyword evidence="4" id="KW-0812">Transmembrane</keyword>
<dbReference type="PROSITE" id="PS00021">
    <property type="entry name" value="KRINGLE_1"/>
    <property type="match status" value="2"/>
</dbReference>
<feature type="disulfide bond" evidence="3">
    <location>
        <begin position="252"/>
        <end position="275"/>
    </location>
</feature>
<keyword evidence="1 3" id="KW-0420">Kringle</keyword>
<dbReference type="InterPro" id="IPR018056">
    <property type="entry name" value="Kringle_CS"/>
</dbReference>
<evidence type="ECO:0000256" key="1">
    <source>
        <dbReference type="ARBA" id="ARBA00022572"/>
    </source>
</evidence>
<dbReference type="RefSeq" id="XP_002741868.2">
    <property type="nucleotide sequence ID" value="XM_002741822.2"/>
</dbReference>
<dbReference type="PANTHER" id="PTHR24261:SF7">
    <property type="entry name" value="KRINGLE DOMAIN-CONTAINING PROTEIN"/>
    <property type="match status" value="1"/>
</dbReference>
<evidence type="ECO:0000256" key="4">
    <source>
        <dbReference type="SAM" id="Phobius"/>
    </source>
</evidence>
<keyword evidence="2 3" id="KW-1015">Disulfide bond</keyword>
<keyword evidence="4" id="KW-1133">Transmembrane helix</keyword>
<evidence type="ECO:0000259" key="5">
    <source>
        <dbReference type="PROSITE" id="PS50070"/>
    </source>
</evidence>
<dbReference type="SUPFAM" id="SSF57440">
    <property type="entry name" value="Kringle-like"/>
    <property type="match status" value="2"/>
</dbReference>
<feature type="domain" description="Kringle" evidence="5">
    <location>
        <begin position="209"/>
        <end position="284"/>
    </location>
</feature>
<dbReference type="InterPro" id="IPR050759">
    <property type="entry name" value="Serine_protease_kringle"/>
</dbReference>
<organism evidence="6 7">
    <name type="scientific">Saccoglossus kowalevskii</name>
    <name type="common">Acorn worm</name>
    <dbReference type="NCBI Taxonomy" id="10224"/>
    <lineage>
        <taxon>Eukaryota</taxon>
        <taxon>Metazoa</taxon>
        <taxon>Hemichordata</taxon>
        <taxon>Enteropneusta</taxon>
        <taxon>Harrimaniidae</taxon>
        <taxon>Saccoglossus</taxon>
    </lineage>
</organism>
<dbReference type="InterPro" id="IPR038178">
    <property type="entry name" value="Kringle_sf"/>
</dbReference>
<evidence type="ECO:0000313" key="7">
    <source>
        <dbReference type="RefSeq" id="XP_002741868.2"/>
    </source>
</evidence>
<comment type="caution">
    <text evidence="3">Lacks conserved residue(s) required for the propagation of feature annotation.</text>
</comment>
<evidence type="ECO:0000256" key="2">
    <source>
        <dbReference type="ARBA" id="ARBA00023157"/>
    </source>
</evidence>
<dbReference type="CDD" id="cd00108">
    <property type="entry name" value="KR"/>
    <property type="match status" value="2"/>
</dbReference>
<feature type="disulfide bond" evidence="3">
    <location>
        <begin position="98"/>
        <end position="121"/>
    </location>
</feature>
<evidence type="ECO:0000256" key="3">
    <source>
        <dbReference type="PROSITE-ProRule" id="PRU00121"/>
    </source>
</evidence>
<dbReference type="Pfam" id="PF00051">
    <property type="entry name" value="Kringle"/>
    <property type="match status" value="2"/>
</dbReference>
<accession>A0ABM0H146</accession>
<dbReference type="InterPro" id="IPR013806">
    <property type="entry name" value="Kringle-like"/>
</dbReference>
<dbReference type="Proteomes" id="UP000694865">
    <property type="component" value="Unplaced"/>
</dbReference>
<dbReference type="PANTHER" id="PTHR24261">
    <property type="entry name" value="PLASMINOGEN-RELATED"/>
    <property type="match status" value="1"/>
</dbReference>
<evidence type="ECO:0000313" key="6">
    <source>
        <dbReference type="Proteomes" id="UP000694865"/>
    </source>
</evidence>
<feature type="transmembrane region" description="Helical" evidence="4">
    <location>
        <begin position="12"/>
        <end position="35"/>
    </location>
</feature>